<organism evidence="3 4">
    <name type="scientific">Streptomyces minutiscleroticus</name>
    <dbReference type="NCBI Taxonomy" id="68238"/>
    <lineage>
        <taxon>Bacteria</taxon>
        <taxon>Bacillati</taxon>
        <taxon>Actinomycetota</taxon>
        <taxon>Actinomycetes</taxon>
        <taxon>Kitasatosporales</taxon>
        <taxon>Streptomycetaceae</taxon>
        <taxon>Streptomyces</taxon>
    </lineage>
</organism>
<feature type="compositionally biased region" description="Low complexity" evidence="1">
    <location>
        <begin position="282"/>
        <end position="298"/>
    </location>
</feature>
<dbReference type="EMBL" id="BMVU01000017">
    <property type="protein sequence ID" value="GGX80336.1"/>
    <property type="molecule type" value="Genomic_DNA"/>
</dbReference>
<comment type="caution">
    <text evidence="3">The sequence shown here is derived from an EMBL/GenBank/DDBJ whole genome shotgun (WGS) entry which is preliminary data.</text>
</comment>
<feature type="compositionally biased region" description="Low complexity" evidence="1">
    <location>
        <begin position="323"/>
        <end position="338"/>
    </location>
</feature>
<dbReference type="GO" id="GO:0005694">
    <property type="term" value="C:chromosome"/>
    <property type="evidence" value="ECO:0007669"/>
    <property type="project" value="TreeGrafter"/>
</dbReference>
<dbReference type="InterPro" id="IPR004437">
    <property type="entry name" value="ParB/RepB/Spo0J"/>
</dbReference>
<protein>
    <submittedName>
        <fullName evidence="3">Plasmid partitioning protein</fullName>
    </submittedName>
</protein>
<dbReference type="Proteomes" id="UP000619244">
    <property type="component" value="Unassembled WGS sequence"/>
</dbReference>
<dbReference type="InterPro" id="IPR041468">
    <property type="entry name" value="HTH_ParB/Spo0J"/>
</dbReference>
<dbReference type="SUPFAM" id="SSF109709">
    <property type="entry name" value="KorB DNA-binding domain-like"/>
    <property type="match status" value="1"/>
</dbReference>
<dbReference type="Pfam" id="PF17762">
    <property type="entry name" value="HTH_ParB"/>
    <property type="match status" value="1"/>
</dbReference>
<feature type="region of interest" description="Disordered" evidence="1">
    <location>
        <begin position="1"/>
        <end position="26"/>
    </location>
</feature>
<evidence type="ECO:0000259" key="2">
    <source>
        <dbReference type="Pfam" id="PF17762"/>
    </source>
</evidence>
<dbReference type="GO" id="GO:0003677">
    <property type="term" value="F:DNA binding"/>
    <property type="evidence" value="ECO:0007669"/>
    <property type="project" value="InterPro"/>
</dbReference>
<evidence type="ECO:0000313" key="4">
    <source>
        <dbReference type="Proteomes" id="UP000619244"/>
    </source>
</evidence>
<reference evidence="3" key="2">
    <citation type="submission" date="2020-09" db="EMBL/GenBank/DDBJ databases">
        <authorList>
            <person name="Sun Q."/>
            <person name="Ohkuma M."/>
        </authorList>
    </citation>
    <scope>NUCLEOTIDE SEQUENCE</scope>
    <source>
        <strain evidence="3">JCM 4790</strain>
    </source>
</reference>
<dbReference type="PANTHER" id="PTHR33375:SF1">
    <property type="entry name" value="CHROMOSOME-PARTITIONING PROTEIN PARB-RELATED"/>
    <property type="match status" value="1"/>
</dbReference>
<keyword evidence="4" id="KW-1185">Reference proteome</keyword>
<feature type="domain" description="ParB/Spo0J HTH" evidence="2">
    <location>
        <begin position="150"/>
        <end position="228"/>
    </location>
</feature>
<feature type="compositionally biased region" description="Basic residues" evidence="1">
    <location>
        <begin position="17"/>
        <end position="26"/>
    </location>
</feature>
<dbReference type="RefSeq" id="WP_190191496.1">
    <property type="nucleotide sequence ID" value="NZ_BMVU01000017.1"/>
</dbReference>
<dbReference type="NCBIfam" id="TIGR00180">
    <property type="entry name" value="parB_part"/>
    <property type="match status" value="1"/>
</dbReference>
<dbReference type="PANTHER" id="PTHR33375">
    <property type="entry name" value="CHROMOSOME-PARTITIONING PROTEIN PARB-RELATED"/>
    <property type="match status" value="1"/>
</dbReference>
<accession>A0A918U0Y2</accession>
<dbReference type="InterPro" id="IPR050336">
    <property type="entry name" value="Chromosome_partition/occlusion"/>
</dbReference>
<name>A0A918U0Y2_9ACTN</name>
<feature type="region of interest" description="Disordered" evidence="1">
    <location>
        <begin position="261"/>
        <end position="392"/>
    </location>
</feature>
<proteinExistence type="predicted"/>
<sequence length="445" mass="48161">MSVADRLGTGSSFSHAPRGRSARGRAKAITQGDVPAYELVRLHLNEVSPTPLNPRRNFGTDEEKTRFGEELRHVQLAACVAVSRDAYLALWPEHADRIGNAAHVLVNGERRYHSASHVGLEALDFVVRDDLAKTREEFINYLLQENLEREDFDVIERARGVQQLVEVCSEQAGRGARARAAERLGKDRSWVTNQLALLELPDEIQAMLSAGSLPERDGRALARYAKDNPGLDAAGLLEHLKSVKEAAARAKADERAQLQALRRTEDERGSLSADNEAPDAEPPAAAEPATAAEPAAPRAADDADSPGTLSADNNTPLRPADDGSSAATPPAVAASSGSLSADNNEGGDAQQDAALPKQQRNPEAITPAPQSADEADSKGEQAASGQPKRLPYDNAPYVVHHLYRKMDADVFTQGARVWMQLLRENHPEEYNALLQDLAQPEQQST</sequence>
<dbReference type="GO" id="GO:0007059">
    <property type="term" value="P:chromosome segregation"/>
    <property type="evidence" value="ECO:0007669"/>
    <property type="project" value="TreeGrafter"/>
</dbReference>
<dbReference type="Gene3D" id="1.10.10.2830">
    <property type="match status" value="1"/>
</dbReference>
<feature type="compositionally biased region" description="Polar residues" evidence="1">
    <location>
        <begin position="307"/>
        <end position="316"/>
    </location>
</feature>
<gene>
    <name evidence="3" type="primary">parB2</name>
    <name evidence="3" type="ORF">GCM10010358_38360</name>
</gene>
<dbReference type="AlphaFoldDB" id="A0A918U0Y2"/>
<reference evidence="3" key="1">
    <citation type="journal article" date="2014" name="Int. J. Syst. Evol. Microbiol.">
        <title>Complete genome sequence of Corynebacterium casei LMG S-19264T (=DSM 44701T), isolated from a smear-ripened cheese.</title>
        <authorList>
            <consortium name="US DOE Joint Genome Institute (JGI-PGF)"/>
            <person name="Walter F."/>
            <person name="Albersmeier A."/>
            <person name="Kalinowski J."/>
            <person name="Ruckert C."/>
        </authorList>
    </citation>
    <scope>NUCLEOTIDE SEQUENCE</scope>
    <source>
        <strain evidence="3">JCM 4790</strain>
    </source>
</reference>
<evidence type="ECO:0000256" key="1">
    <source>
        <dbReference type="SAM" id="MobiDB-lite"/>
    </source>
</evidence>
<evidence type="ECO:0000313" key="3">
    <source>
        <dbReference type="EMBL" id="GGX80336.1"/>
    </source>
</evidence>
<dbReference type="GO" id="GO:0045881">
    <property type="term" value="P:positive regulation of sporulation resulting in formation of a cellular spore"/>
    <property type="evidence" value="ECO:0007669"/>
    <property type="project" value="TreeGrafter"/>
</dbReference>